<comment type="caution">
    <text evidence="1">The sequence shown here is derived from an EMBL/GenBank/DDBJ whole genome shotgun (WGS) entry which is preliminary data.</text>
</comment>
<protein>
    <submittedName>
        <fullName evidence="1">Uncharacterized protein</fullName>
    </submittedName>
</protein>
<proteinExistence type="predicted"/>
<name>C0C0R5_9FIRM</name>
<dbReference type="Proteomes" id="UP000004893">
    <property type="component" value="Unassembled WGS sequence"/>
</dbReference>
<reference evidence="1" key="2">
    <citation type="submission" date="2013-06" db="EMBL/GenBank/DDBJ databases">
        <title>Draft genome sequence of Clostridium hylemonae (DSM 15053).</title>
        <authorList>
            <person name="Sudarsanam P."/>
            <person name="Ley R."/>
            <person name="Guruge J."/>
            <person name="Turnbaugh P.J."/>
            <person name="Mahowald M."/>
            <person name="Liep D."/>
            <person name="Gordon J."/>
        </authorList>
    </citation>
    <scope>NUCLEOTIDE SEQUENCE</scope>
    <source>
        <strain evidence="1">DSM 15053</strain>
    </source>
</reference>
<evidence type="ECO:0000313" key="1">
    <source>
        <dbReference type="EMBL" id="EEG74401.1"/>
    </source>
</evidence>
<evidence type="ECO:0000313" key="2">
    <source>
        <dbReference type="Proteomes" id="UP000004893"/>
    </source>
</evidence>
<reference evidence="1" key="1">
    <citation type="submission" date="2009-02" db="EMBL/GenBank/DDBJ databases">
        <authorList>
            <person name="Fulton L."/>
            <person name="Clifton S."/>
            <person name="Fulton B."/>
            <person name="Xu J."/>
            <person name="Minx P."/>
            <person name="Pepin K.H."/>
            <person name="Johnson M."/>
            <person name="Bhonagiri V."/>
            <person name="Nash W.E."/>
            <person name="Mardis E.R."/>
            <person name="Wilson R.K."/>
        </authorList>
    </citation>
    <scope>NUCLEOTIDE SEQUENCE [LARGE SCALE GENOMIC DNA]</scope>
    <source>
        <strain evidence="1">DSM 15053</strain>
    </source>
</reference>
<gene>
    <name evidence="1" type="ORF">CLOHYLEM_05668</name>
</gene>
<dbReference type="AlphaFoldDB" id="C0C0R5"/>
<dbReference type="STRING" id="553973.CLOHYLEM_05668"/>
<organism evidence="1 2">
    <name type="scientific">[Clostridium] hylemonae DSM 15053</name>
    <dbReference type="NCBI Taxonomy" id="553973"/>
    <lineage>
        <taxon>Bacteria</taxon>
        <taxon>Bacillati</taxon>
        <taxon>Bacillota</taxon>
        <taxon>Clostridia</taxon>
        <taxon>Lachnospirales</taxon>
        <taxon>Lachnospiraceae</taxon>
    </lineage>
</organism>
<dbReference type="EMBL" id="ABYI02000020">
    <property type="protein sequence ID" value="EEG74401.1"/>
    <property type="molecule type" value="Genomic_DNA"/>
</dbReference>
<dbReference type="HOGENOM" id="CLU_3116344_0_0_9"/>
<keyword evidence="2" id="KW-1185">Reference proteome</keyword>
<accession>C0C0R5</accession>
<sequence>MASFVFYNCILSVCSGTWRDNKTEYLTYFDTKNHSGNPFKDTMLHFKENI</sequence>